<dbReference type="GO" id="GO:0005524">
    <property type="term" value="F:ATP binding"/>
    <property type="evidence" value="ECO:0007669"/>
    <property type="project" value="UniProtKB-KW"/>
</dbReference>
<reference evidence="10 12" key="1">
    <citation type="submission" date="2018-05" db="EMBL/GenBank/DDBJ databases">
        <title>Genomic diversity of pathogens causing Blackleg of Potato in Pakistan.</title>
        <authorList>
            <person name="Sarfraz S."/>
            <person name="Riaz K."/>
            <person name="Oulghazi S."/>
            <person name="Cigna J."/>
            <person name="Sahi S.T."/>
            <person name="Khan S.H."/>
            <person name="Hameed A."/>
            <person name="Faure D."/>
        </authorList>
    </citation>
    <scope>NUCLEOTIDE SEQUENCE [LARGE SCALE GENOMIC DNA]</scope>
    <source>
        <strain evidence="10 12">SS70</strain>
    </source>
</reference>
<sequence>MPDQPLLYLHNVSVAGRLSSVAVCCRPGELVHIIGPNGAGKSTLLALMAGLQPGDDGETRLLGQSIAAWSARDLARVRAYLPQHHSALALMPVFQYLQLHQPAHCDADSVDTVVQQLAERLSLTDKLRRPLTRLSGGEWQRVRLAAVLLQVWPTLNPSARLLLLDEPAASLDIAQRVALDALLAALCRAGVAVIASGHDLNHTLHHADRVWLMARGELMADGAAADVMQPEALSPVFGVAFTRYALDGRHWMLAQQE</sequence>
<comment type="function">
    <text evidence="8">Part of the ABC transporter complex BtuCDF involved in vitamin B12 import. Responsible for energy coupling to the transport system.</text>
</comment>
<dbReference type="Pfam" id="PF00005">
    <property type="entry name" value="ABC_tran"/>
    <property type="match status" value="1"/>
</dbReference>
<keyword evidence="6 8" id="KW-1278">Translocase</keyword>
<dbReference type="NCBIfam" id="NF002981">
    <property type="entry name" value="PRK03695.1"/>
    <property type="match status" value="1"/>
</dbReference>
<reference evidence="11 13" key="2">
    <citation type="submission" date="2018-09" db="EMBL/GenBank/DDBJ databases">
        <title>Phylogenetic diversity of Pectobacterium and Dickeya strains causing blackleg disease of potato in Morocco.</title>
        <authorList>
            <person name="Oulghazi S."/>
            <person name="Moumni M."/>
            <person name="Faure D."/>
        </authorList>
    </citation>
    <scope>NUCLEOTIDE SEQUENCE [LARGE SCALE GENOMIC DNA]</scope>
    <source>
        <strain evidence="11 13">S4.16.03.LID</strain>
    </source>
</reference>
<dbReference type="GO" id="GO:0015420">
    <property type="term" value="F:ABC-type vitamin B12 transporter activity"/>
    <property type="evidence" value="ECO:0007669"/>
    <property type="project" value="UniProtKB-UniRule"/>
</dbReference>
<dbReference type="RefSeq" id="WP_024106351.1">
    <property type="nucleotide sequence ID" value="NZ_CP031560.1"/>
</dbReference>
<comment type="subcellular location">
    <subcellularLocation>
        <location evidence="8">Cell membrane</location>
        <topology evidence="8">Peripheral membrane protein</topology>
    </subcellularLocation>
</comment>
<name>A0AAP6VHE3_9GAMM</name>
<dbReference type="InterPro" id="IPR003593">
    <property type="entry name" value="AAA+_ATPase"/>
</dbReference>
<comment type="similarity">
    <text evidence="8">Belongs to the ABC transporter superfamily. Vitamin B12 importer (TC 3.A.1.13.1) family.</text>
</comment>
<evidence type="ECO:0000313" key="13">
    <source>
        <dbReference type="Proteomes" id="UP000266633"/>
    </source>
</evidence>
<dbReference type="InterPro" id="IPR003439">
    <property type="entry name" value="ABC_transporter-like_ATP-bd"/>
</dbReference>
<dbReference type="GO" id="GO:0016887">
    <property type="term" value="F:ATP hydrolysis activity"/>
    <property type="evidence" value="ECO:0007669"/>
    <property type="project" value="InterPro"/>
</dbReference>
<gene>
    <name evidence="8 11" type="primary">btuD</name>
    <name evidence="11" type="ORF">D5077_14925</name>
    <name evidence="10" type="ORF">DF213_01620</name>
</gene>
<evidence type="ECO:0000256" key="7">
    <source>
        <dbReference type="ARBA" id="ARBA00023136"/>
    </source>
</evidence>
<evidence type="ECO:0000313" key="11">
    <source>
        <dbReference type="EMBL" id="RJL69759.1"/>
    </source>
</evidence>
<protein>
    <recommendedName>
        <fullName evidence="8">Vitamin B12 import ATP-binding protein BtuD</fullName>
        <ecNumber evidence="8">7.6.2.8</ecNumber>
    </recommendedName>
    <alternativeName>
        <fullName evidence="8">Vitamin B12-transporting ATPase</fullName>
    </alternativeName>
</protein>
<dbReference type="GeneID" id="49322533"/>
<evidence type="ECO:0000256" key="2">
    <source>
        <dbReference type="ARBA" id="ARBA00022475"/>
    </source>
</evidence>
<dbReference type="AlphaFoldDB" id="A0AAP6VHE3"/>
<comment type="subunit">
    <text evidence="8">The complex is composed of two ATP-binding proteins (BtuD), two transmembrane proteins (BtuC) and a solute-binding protein (BtuF).</text>
</comment>
<evidence type="ECO:0000259" key="9">
    <source>
        <dbReference type="PROSITE" id="PS50893"/>
    </source>
</evidence>
<dbReference type="SMART" id="SM00382">
    <property type="entry name" value="AAA"/>
    <property type="match status" value="1"/>
</dbReference>
<keyword evidence="5 8" id="KW-0067">ATP-binding</keyword>
<proteinExistence type="inferred from homology"/>
<comment type="caution">
    <text evidence="10">The sequence shown here is derived from an EMBL/GenBank/DDBJ whole genome shotgun (WGS) entry which is preliminary data.</text>
</comment>
<dbReference type="PANTHER" id="PTHR42734">
    <property type="entry name" value="METAL TRANSPORT SYSTEM ATP-BINDING PROTEIN TM_0124-RELATED"/>
    <property type="match status" value="1"/>
</dbReference>
<keyword evidence="1 8" id="KW-0813">Transport</keyword>
<dbReference type="Gene3D" id="3.40.50.300">
    <property type="entry name" value="P-loop containing nucleotide triphosphate hydrolases"/>
    <property type="match status" value="1"/>
</dbReference>
<dbReference type="InterPro" id="IPR050153">
    <property type="entry name" value="Metal_Ion_Import_ABC"/>
</dbReference>
<dbReference type="GO" id="GO:0005886">
    <property type="term" value="C:plasma membrane"/>
    <property type="evidence" value="ECO:0007669"/>
    <property type="project" value="UniProtKB-SubCell"/>
</dbReference>
<dbReference type="EMBL" id="QZDO01000053">
    <property type="protein sequence ID" value="RJL69759.1"/>
    <property type="molecule type" value="Genomic_DNA"/>
</dbReference>
<organism evidence="10 12">
    <name type="scientific">Dickeya dianthicola</name>
    <dbReference type="NCBI Taxonomy" id="204039"/>
    <lineage>
        <taxon>Bacteria</taxon>
        <taxon>Pseudomonadati</taxon>
        <taxon>Pseudomonadota</taxon>
        <taxon>Gammaproteobacteria</taxon>
        <taxon>Enterobacterales</taxon>
        <taxon>Pectobacteriaceae</taxon>
        <taxon>Dickeya</taxon>
    </lineage>
</organism>
<dbReference type="EC" id="7.6.2.8" evidence="8"/>
<keyword evidence="13" id="KW-1185">Reference proteome</keyword>
<evidence type="ECO:0000256" key="1">
    <source>
        <dbReference type="ARBA" id="ARBA00022448"/>
    </source>
</evidence>
<keyword evidence="11" id="KW-0378">Hydrolase</keyword>
<dbReference type="PROSITE" id="PS00211">
    <property type="entry name" value="ABC_TRANSPORTER_1"/>
    <property type="match status" value="1"/>
</dbReference>
<dbReference type="InterPro" id="IPR027417">
    <property type="entry name" value="P-loop_NTPase"/>
</dbReference>
<dbReference type="FunFam" id="3.40.50.300:FF:000462">
    <property type="entry name" value="Vitamin B12 import ATP-binding protein BtuD"/>
    <property type="match status" value="1"/>
</dbReference>
<feature type="domain" description="ABC transporter" evidence="9">
    <location>
        <begin position="1"/>
        <end position="240"/>
    </location>
</feature>
<accession>A0AAP6VHE3</accession>
<evidence type="ECO:0000256" key="5">
    <source>
        <dbReference type="ARBA" id="ARBA00022840"/>
    </source>
</evidence>
<dbReference type="InterPro" id="IPR017871">
    <property type="entry name" value="ABC_transporter-like_CS"/>
</dbReference>
<dbReference type="PROSITE" id="PS50893">
    <property type="entry name" value="ABC_TRANSPORTER_2"/>
    <property type="match status" value="1"/>
</dbReference>
<dbReference type="InterPro" id="IPR023693">
    <property type="entry name" value="ABC_transptr_BtuD"/>
</dbReference>
<keyword evidence="3" id="KW-0997">Cell inner membrane</keyword>
<keyword evidence="7 8" id="KW-0472">Membrane</keyword>
<dbReference type="EMBL" id="QESZ01000003">
    <property type="protein sequence ID" value="PWD75331.1"/>
    <property type="molecule type" value="Genomic_DNA"/>
</dbReference>
<dbReference type="SUPFAM" id="SSF52540">
    <property type="entry name" value="P-loop containing nucleoside triphosphate hydrolases"/>
    <property type="match status" value="1"/>
</dbReference>
<evidence type="ECO:0000256" key="8">
    <source>
        <dbReference type="HAMAP-Rule" id="MF_01005"/>
    </source>
</evidence>
<evidence type="ECO:0000313" key="12">
    <source>
        <dbReference type="Proteomes" id="UP000245055"/>
    </source>
</evidence>
<keyword evidence="2 8" id="KW-1003">Cell membrane</keyword>
<evidence type="ECO:0000313" key="10">
    <source>
        <dbReference type="EMBL" id="PWD75331.1"/>
    </source>
</evidence>
<evidence type="ECO:0000256" key="6">
    <source>
        <dbReference type="ARBA" id="ARBA00022967"/>
    </source>
</evidence>
<dbReference type="PANTHER" id="PTHR42734:SF18">
    <property type="entry name" value="VITAMIN B12 IMPORT ATP-BINDING PROTEIN BTUD"/>
    <property type="match status" value="1"/>
</dbReference>
<evidence type="ECO:0000256" key="4">
    <source>
        <dbReference type="ARBA" id="ARBA00022741"/>
    </source>
</evidence>
<dbReference type="CDD" id="cd03214">
    <property type="entry name" value="ABC_Iron-Siderophores_B12_Hemin"/>
    <property type="match status" value="1"/>
</dbReference>
<keyword evidence="4 8" id="KW-0547">Nucleotide-binding</keyword>
<evidence type="ECO:0000256" key="3">
    <source>
        <dbReference type="ARBA" id="ARBA00022519"/>
    </source>
</evidence>
<feature type="binding site" evidence="8">
    <location>
        <begin position="35"/>
        <end position="42"/>
    </location>
    <ligand>
        <name>ATP</name>
        <dbReference type="ChEBI" id="CHEBI:30616"/>
    </ligand>
</feature>
<dbReference type="Proteomes" id="UP000266633">
    <property type="component" value="Unassembled WGS sequence"/>
</dbReference>
<dbReference type="HAMAP" id="MF_01005">
    <property type="entry name" value="BtuD"/>
    <property type="match status" value="1"/>
</dbReference>
<comment type="catalytic activity">
    <reaction evidence="8">
        <text>an R-cob(III)alamin(out) + ATP + H2O = an R-cob(III)alamin(in) + ADP + phosphate + H(+)</text>
        <dbReference type="Rhea" id="RHEA:17873"/>
        <dbReference type="ChEBI" id="CHEBI:15377"/>
        <dbReference type="ChEBI" id="CHEBI:15378"/>
        <dbReference type="ChEBI" id="CHEBI:30616"/>
        <dbReference type="ChEBI" id="CHEBI:43474"/>
        <dbReference type="ChEBI" id="CHEBI:140785"/>
        <dbReference type="ChEBI" id="CHEBI:456216"/>
        <dbReference type="EC" id="7.6.2.8"/>
    </reaction>
</comment>
<dbReference type="Proteomes" id="UP000245055">
    <property type="component" value="Unassembled WGS sequence"/>
</dbReference>